<comment type="caution">
    <text evidence="2">The sequence shown here is derived from an EMBL/GenBank/DDBJ whole genome shotgun (WGS) entry which is preliminary data.</text>
</comment>
<sequence length="377" mass="40884">MHPGVPMHAVGDRSDRHLADVESGPQRLEHLPTDLTVQLGHAIGSLAQPQAHHRHVEPRRISTREVLRPQAQNAIDWQRSERTELRTHLVHAEAVDAGRHRGVSGVEHAGADLLHRRIEGFVLVGHPLADALQAHEDRVTLVGVEDDRRGVAGDTTELADGPHAADAQQHFLRKSVVGAAAVQLVGDQPFALVVDLQVGVHQHQRDASHAGDPQLRMDEQALDVDLDHHRRAIGVGQQGDRQLVRVQQRVTLLLPAGGVERLDEVAVVVEQTDTDQRHTQVGGRLEMIAGQDSQATRVLRQDLGDTELGREVADCLRGLGVVGGPGLVPALAGEVLGEVVADQFEITDEAAVTRKHVQPFGADLREHLKRIAAGAHP</sequence>
<protein>
    <submittedName>
        <fullName evidence="2">Uncharacterized protein</fullName>
    </submittedName>
</protein>
<dbReference type="AlphaFoldDB" id="A0A645BM71"/>
<organism evidence="2">
    <name type="scientific">bioreactor metagenome</name>
    <dbReference type="NCBI Taxonomy" id="1076179"/>
    <lineage>
        <taxon>unclassified sequences</taxon>
        <taxon>metagenomes</taxon>
        <taxon>ecological metagenomes</taxon>
    </lineage>
</organism>
<reference evidence="2" key="1">
    <citation type="submission" date="2019-08" db="EMBL/GenBank/DDBJ databases">
        <authorList>
            <person name="Kucharzyk K."/>
            <person name="Murdoch R.W."/>
            <person name="Higgins S."/>
            <person name="Loffler F."/>
        </authorList>
    </citation>
    <scope>NUCLEOTIDE SEQUENCE</scope>
</reference>
<dbReference type="EMBL" id="VSSQ01021093">
    <property type="protein sequence ID" value="MPM66456.1"/>
    <property type="molecule type" value="Genomic_DNA"/>
</dbReference>
<feature type="region of interest" description="Disordered" evidence="1">
    <location>
        <begin position="1"/>
        <end position="20"/>
    </location>
</feature>
<gene>
    <name evidence="2" type="ORF">SDC9_113363</name>
</gene>
<accession>A0A645BM71</accession>
<evidence type="ECO:0000313" key="2">
    <source>
        <dbReference type="EMBL" id="MPM66456.1"/>
    </source>
</evidence>
<evidence type="ECO:0000256" key="1">
    <source>
        <dbReference type="SAM" id="MobiDB-lite"/>
    </source>
</evidence>
<name>A0A645BM71_9ZZZZ</name>
<feature type="compositionally biased region" description="Basic and acidic residues" evidence="1">
    <location>
        <begin position="10"/>
        <end position="20"/>
    </location>
</feature>
<proteinExistence type="predicted"/>